<dbReference type="FunFam" id="1.10.510.10:FF:000237">
    <property type="entry name" value="G-type lectin S-receptor-like serine/threonine-protein kinase"/>
    <property type="match status" value="1"/>
</dbReference>
<evidence type="ECO:0000256" key="3">
    <source>
        <dbReference type="ARBA" id="ARBA00022729"/>
    </source>
</evidence>
<feature type="region of interest" description="Disordered" evidence="6">
    <location>
        <begin position="247"/>
        <end position="266"/>
    </location>
</feature>
<organism evidence="8 9">
    <name type="scientific">Hibiscus trionum</name>
    <name type="common">Flower of an hour</name>
    <dbReference type="NCBI Taxonomy" id="183268"/>
    <lineage>
        <taxon>Eukaryota</taxon>
        <taxon>Viridiplantae</taxon>
        <taxon>Streptophyta</taxon>
        <taxon>Embryophyta</taxon>
        <taxon>Tracheophyta</taxon>
        <taxon>Spermatophyta</taxon>
        <taxon>Magnoliopsida</taxon>
        <taxon>eudicotyledons</taxon>
        <taxon>Gunneridae</taxon>
        <taxon>Pentapetalae</taxon>
        <taxon>rosids</taxon>
        <taxon>malvids</taxon>
        <taxon>Malvales</taxon>
        <taxon>Malvaceae</taxon>
        <taxon>Malvoideae</taxon>
        <taxon>Hibiscus</taxon>
    </lineage>
</organism>
<dbReference type="Gene3D" id="1.10.510.10">
    <property type="entry name" value="Transferase(Phosphotransferase) domain 1"/>
    <property type="match status" value="1"/>
</dbReference>
<feature type="domain" description="Protein kinase" evidence="7">
    <location>
        <begin position="1"/>
        <end position="235"/>
    </location>
</feature>
<evidence type="ECO:0000259" key="7">
    <source>
        <dbReference type="PROSITE" id="PS50011"/>
    </source>
</evidence>
<sequence>MQFRMEVATISCTHHLNLVRLVGFCFEGRRRLLVYEFLRNGSLDKFLFTLKELLNWENRFNIALGTTKGITYVHEECRDYIIHCDIKPKNILLDEIHTAKLLDFGLAKLMNPKDPKYLSLATIRGTRGYLAPEWLANLSITSKCEVYSYGMVLLEMVSGRRNFEVSPETYGKRVSLWAYSEFEKGNVESIVDKRLEEVGSEQVVRAILVSFWRIQEQPFQRPTMGKVVQMLEGVIDIERTLAPKPVAEVSSGGTTMTPNSNASALSSSPSLMNIEVLTPRSNRDTMKDSSSLLGLK</sequence>
<dbReference type="AlphaFoldDB" id="A0A9W7MTF5"/>
<dbReference type="SUPFAM" id="SSF56112">
    <property type="entry name" value="Protein kinase-like (PK-like)"/>
    <property type="match status" value="1"/>
</dbReference>
<dbReference type="PANTHER" id="PTHR47974:SF24">
    <property type="entry name" value="RECEPTOR-LIKE SERINE_THREONINE-PROTEIN KINASE"/>
    <property type="match status" value="1"/>
</dbReference>
<evidence type="ECO:0000256" key="5">
    <source>
        <dbReference type="ARBA" id="ARBA00023136"/>
    </source>
</evidence>
<keyword evidence="5" id="KW-0472">Membrane</keyword>
<evidence type="ECO:0000313" key="9">
    <source>
        <dbReference type="Proteomes" id="UP001165190"/>
    </source>
</evidence>
<evidence type="ECO:0000256" key="1">
    <source>
        <dbReference type="ARBA" id="ARBA00004167"/>
    </source>
</evidence>
<dbReference type="GO" id="GO:0005524">
    <property type="term" value="F:ATP binding"/>
    <property type="evidence" value="ECO:0007669"/>
    <property type="project" value="InterPro"/>
</dbReference>
<dbReference type="PROSITE" id="PS00108">
    <property type="entry name" value="PROTEIN_KINASE_ST"/>
    <property type="match status" value="1"/>
</dbReference>
<reference evidence="8" key="1">
    <citation type="submission" date="2023-05" db="EMBL/GenBank/DDBJ databases">
        <title>Genome and transcriptome analyses reveal genes involved in the formation of fine ridges on petal epidermal cells in Hibiscus trionum.</title>
        <authorList>
            <person name="Koshimizu S."/>
            <person name="Masuda S."/>
            <person name="Ishii T."/>
            <person name="Shirasu K."/>
            <person name="Hoshino A."/>
            <person name="Arita M."/>
        </authorList>
    </citation>
    <scope>NUCLEOTIDE SEQUENCE</scope>
    <source>
        <strain evidence="8">Hamamatsu line</strain>
    </source>
</reference>
<comment type="subcellular location">
    <subcellularLocation>
        <location evidence="1">Membrane</location>
        <topology evidence="1">Single-pass membrane protein</topology>
    </subcellularLocation>
</comment>
<dbReference type="GO" id="GO:0016020">
    <property type="term" value="C:membrane"/>
    <property type="evidence" value="ECO:0007669"/>
    <property type="project" value="UniProtKB-SubCell"/>
</dbReference>
<protein>
    <recommendedName>
        <fullName evidence="7">Protein kinase domain-containing protein</fullName>
    </recommendedName>
</protein>
<evidence type="ECO:0000313" key="8">
    <source>
        <dbReference type="EMBL" id="GMJ12357.1"/>
    </source>
</evidence>
<gene>
    <name evidence="8" type="ORF">HRI_004904900</name>
</gene>
<proteinExistence type="predicted"/>
<keyword evidence="2" id="KW-0812">Transmembrane</keyword>
<accession>A0A9W7MTF5</accession>
<dbReference type="Pfam" id="PF00069">
    <property type="entry name" value="Pkinase"/>
    <property type="match status" value="1"/>
</dbReference>
<comment type="caution">
    <text evidence="8">The sequence shown here is derived from an EMBL/GenBank/DDBJ whole genome shotgun (WGS) entry which is preliminary data.</text>
</comment>
<dbReference type="Proteomes" id="UP001165190">
    <property type="component" value="Unassembled WGS sequence"/>
</dbReference>
<dbReference type="PROSITE" id="PS50011">
    <property type="entry name" value="PROTEIN_KINASE_DOM"/>
    <property type="match status" value="1"/>
</dbReference>
<keyword evidence="3" id="KW-0732">Signal</keyword>
<dbReference type="Gene3D" id="3.30.200.20">
    <property type="entry name" value="Phosphorylase Kinase, domain 1"/>
    <property type="match status" value="1"/>
</dbReference>
<keyword evidence="9" id="KW-1185">Reference proteome</keyword>
<dbReference type="InterPro" id="IPR000719">
    <property type="entry name" value="Prot_kinase_dom"/>
</dbReference>
<dbReference type="OrthoDB" id="1918782at2759"/>
<evidence type="ECO:0000256" key="6">
    <source>
        <dbReference type="SAM" id="MobiDB-lite"/>
    </source>
</evidence>
<dbReference type="InterPro" id="IPR008271">
    <property type="entry name" value="Ser/Thr_kinase_AS"/>
</dbReference>
<name>A0A9W7MTF5_HIBTR</name>
<keyword evidence="4" id="KW-1133">Transmembrane helix</keyword>
<dbReference type="SMART" id="SM00220">
    <property type="entry name" value="S_TKc"/>
    <property type="match status" value="1"/>
</dbReference>
<dbReference type="InterPro" id="IPR011009">
    <property type="entry name" value="Kinase-like_dom_sf"/>
</dbReference>
<evidence type="ECO:0000256" key="4">
    <source>
        <dbReference type="ARBA" id="ARBA00022989"/>
    </source>
</evidence>
<evidence type="ECO:0000256" key="2">
    <source>
        <dbReference type="ARBA" id="ARBA00022692"/>
    </source>
</evidence>
<dbReference type="PANTHER" id="PTHR47974">
    <property type="entry name" value="OS07G0415500 PROTEIN"/>
    <property type="match status" value="1"/>
</dbReference>
<dbReference type="GO" id="GO:0004672">
    <property type="term" value="F:protein kinase activity"/>
    <property type="evidence" value="ECO:0007669"/>
    <property type="project" value="InterPro"/>
</dbReference>
<dbReference type="EMBL" id="BSYR01000063">
    <property type="protein sequence ID" value="GMJ12357.1"/>
    <property type="molecule type" value="Genomic_DNA"/>
</dbReference>